<dbReference type="HOGENOM" id="CLU_2014705_0_0_1"/>
<sequence>MSTSYPPDADMLLAMSNGITEQVRKYADMQRACNGRSSDFTSQQGQMLQNQAEAVARECRKLQALVSEPKDWMVQAAWSYCDSVALSAVIEMGIPTLIKPGGKGVTLSYLAGRTNASPALISE</sequence>
<gene>
    <name evidence="1" type="ORF">ARB_07133</name>
</gene>
<dbReference type="OMA" id="QRACNGR"/>
<dbReference type="EMBL" id="ABSU01000007">
    <property type="protein sequence ID" value="EFE34182.1"/>
    <property type="molecule type" value="Genomic_DNA"/>
</dbReference>
<accession>D4ASB8</accession>
<dbReference type="eggNOG" id="ENOG502SU2S">
    <property type="taxonomic scope" value="Eukaryota"/>
</dbReference>
<reference evidence="2" key="1">
    <citation type="journal article" date="2011" name="Genome Biol.">
        <title>Comparative and functional genomics provide insights into the pathogenicity of dermatophytic fungi.</title>
        <authorList>
            <person name="Burmester A."/>
            <person name="Shelest E."/>
            <person name="Gloeckner G."/>
            <person name="Heddergott C."/>
            <person name="Schindler S."/>
            <person name="Staib P."/>
            <person name="Heidel A."/>
            <person name="Felder M."/>
            <person name="Petzold A."/>
            <person name="Szafranski K."/>
            <person name="Feuermann M."/>
            <person name="Pedruzzi I."/>
            <person name="Priebe S."/>
            <person name="Groth M."/>
            <person name="Winkler R."/>
            <person name="Li W."/>
            <person name="Kniemeyer O."/>
            <person name="Schroeckh V."/>
            <person name="Hertweck C."/>
            <person name="Hube B."/>
            <person name="White T.C."/>
            <person name="Platzer M."/>
            <person name="Guthke R."/>
            <person name="Heitman J."/>
            <person name="Woestemeyer J."/>
            <person name="Zipfel P.F."/>
            <person name="Monod M."/>
            <person name="Brakhage A.A."/>
        </authorList>
    </citation>
    <scope>NUCLEOTIDE SEQUENCE [LARGE SCALE GENOMIC DNA]</scope>
    <source>
        <strain evidence="2">ATCC MYA-4681 / CBS 112371</strain>
    </source>
</reference>
<dbReference type="SUPFAM" id="SSF46785">
    <property type="entry name" value="Winged helix' DNA-binding domain"/>
    <property type="match status" value="1"/>
</dbReference>
<evidence type="ECO:0000313" key="2">
    <source>
        <dbReference type="Proteomes" id="UP000008866"/>
    </source>
</evidence>
<organism evidence="1 2">
    <name type="scientific">Arthroderma benhamiae (strain ATCC MYA-4681 / CBS 112371)</name>
    <name type="common">Trichophyton mentagrophytes</name>
    <dbReference type="NCBI Taxonomy" id="663331"/>
    <lineage>
        <taxon>Eukaryota</taxon>
        <taxon>Fungi</taxon>
        <taxon>Dikarya</taxon>
        <taxon>Ascomycota</taxon>
        <taxon>Pezizomycotina</taxon>
        <taxon>Eurotiomycetes</taxon>
        <taxon>Eurotiomycetidae</taxon>
        <taxon>Onygenales</taxon>
        <taxon>Arthrodermataceae</taxon>
        <taxon>Trichophyton</taxon>
    </lineage>
</organism>
<dbReference type="KEGG" id="abe:ARB_07133"/>
<dbReference type="InterPro" id="IPR036390">
    <property type="entry name" value="WH_DNA-bd_sf"/>
</dbReference>
<comment type="caution">
    <text evidence="1">The sequence shown here is derived from an EMBL/GenBank/DDBJ whole genome shotgun (WGS) entry which is preliminary data.</text>
</comment>
<protein>
    <submittedName>
        <fullName evidence="1">Uncharacterized protein</fullName>
    </submittedName>
</protein>
<dbReference type="AlphaFoldDB" id="D4ASB8"/>
<name>D4ASB8_ARTBC</name>
<evidence type="ECO:0000313" key="1">
    <source>
        <dbReference type="EMBL" id="EFE34182.1"/>
    </source>
</evidence>
<keyword evidence="2" id="KW-1185">Reference proteome</keyword>
<proteinExistence type="predicted"/>
<dbReference type="InterPro" id="IPR036388">
    <property type="entry name" value="WH-like_DNA-bd_sf"/>
</dbReference>
<dbReference type="GeneID" id="9520623"/>
<dbReference type="Proteomes" id="UP000008866">
    <property type="component" value="Unassembled WGS sequence"/>
</dbReference>
<dbReference type="RefSeq" id="XP_003014571.1">
    <property type="nucleotide sequence ID" value="XM_003014525.1"/>
</dbReference>
<dbReference type="Gene3D" id="1.10.10.10">
    <property type="entry name" value="Winged helix-like DNA-binding domain superfamily/Winged helix DNA-binding domain"/>
    <property type="match status" value="1"/>
</dbReference>